<reference evidence="6" key="2">
    <citation type="submission" date="2020-08" db="EMBL/GenBank/DDBJ databases">
        <title>The Agave Microbiome: Exploring the role of microbial communities in plant adaptations to desert environments.</title>
        <authorList>
            <person name="Partida-Martinez L.P."/>
        </authorList>
    </citation>
    <scope>NUCLEOTIDE SEQUENCE [LARGE SCALE GENOMIC DNA]</scope>
    <source>
        <strain evidence="6">AT2.8</strain>
    </source>
</reference>
<dbReference type="PANTHER" id="PTHR22916:SF51">
    <property type="entry name" value="GLYCOSYLTRANSFERASE EPSH-RELATED"/>
    <property type="match status" value="1"/>
</dbReference>
<keyword evidence="2" id="KW-0328">Glycosyltransferase</keyword>
<gene>
    <name evidence="5" type="ORF">F4694_000580</name>
</gene>
<dbReference type="CDD" id="cd00761">
    <property type="entry name" value="Glyco_tranf_GTA_type"/>
    <property type="match status" value="1"/>
</dbReference>
<protein>
    <submittedName>
        <fullName evidence="5">Glycosyltransferase involved in cell wall biosynthesis</fullName>
    </submittedName>
</protein>
<accession>A0A852T6P0</accession>
<dbReference type="Proteomes" id="UP000548423">
    <property type="component" value="Unassembled WGS sequence"/>
</dbReference>
<evidence type="ECO:0000256" key="2">
    <source>
        <dbReference type="ARBA" id="ARBA00022676"/>
    </source>
</evidence>
<evidence type="ECO:0000313" key="5">
    <source>
        <dbReference type="EMBL" id="NYE03861.1"/>
    </source>
</evidence>
<name>A0A852T6P0_9BACI</name>
<evidence type="ECO:0000259" key="4">
    <source>
        <dbReference type="Pfam" id="PF00535"/>
    </source>
</evidence>
<evidence type="ECO:0000256" key="1">
    <source>
        <dbReference type="ARBA" id="ARBA00006739"/>
    </source>
</evidence>
<dbReference type="Gene3D" id="3.90.550.10">
    <property type="entry name" value="Spore Coat Polysaccharide Biosynthesis Protein SpsA, Chain A"/>
    <property type="match status" value="1"/>
</dbReference>
<comment type="similarity">
    <text evidence="1">Belongs to the glycosyltransferase 2 family.</text>
</comment>
<keyword evidence="3" id="KW-0808">Transferase</keyword>
<reference evidence="6" key="1">
    <citation type="submission" date="2020-07" db="EMBL/GenBank/DDBJ databases">
        <authorList>
            <person name="Partida-Martinez L."/>
            <person name="Huntemann M."/>
            <person name="Clum A."/>
            <person name="Wang J."/>
            <person name="Palaniappan K."/>
            <person name="Ritter S."/>
            <person name="Chen I.-M."/>
            <person name="Stamatis D."/>
            <person name="Reddy T."/>
            <person name="O'Malley R."/>
            <person name="Daum C."/>
            <person name="Shapiro N."/>
            <person name="Ivanova N."/>
            <person name="Kyrpides N."/>
            <person name="Woyke T."/>
        </authorList>
    </citation>
    <scope>NUCLEOTIDE SEQUENCE [LARGE SCALE GENOMIC DNA]</scope>
    <source>
        <strain evidence="6">AT2.8</strain>
    </source>
</reference>
<dbReference type="PANTHER" id="PTHR22916">
    <property type="entry name" value="GLYCOSYLTRANSFERASE"/>
    <property type="match status" value="1"/>
</dbReference>
<dbReference type="InterPro" id="IPR001173">
    <property type="entry name" value="Glyco_trans_2-like"/>
</dbReference>
<dbReference type="Pfam" id="PF00535">
    <property type="entry name" value="Glycos_transf_2"/>
    <property type="match status" value="1"/>
</dbReference>
<dbReference type="AlphaFoldDB" id="A0A852T6P0"/>
<dbReference type="EMBL" id="JACCBX010000001">
    <property type="protein sequence ID" value="NYE03861.1"/>
    <property type="molecule type" value="Genomic_DNA"/>
</dbReference>
<dbReference type="SUPFAM" id="SSF53448">
    <property type="entry name" value="Nucleotide-diphospho-sugar transferases"/>
    <property type="match status" value="1"/>
</dbReference>
<evidence type="ECO:0000256" key="3">
    <source>
        <dbReference type="ARBA" id="ARBA00022679"/>
    </source>
</evidence>
<evidence type="ECO:0000313" key="6">
    <source>
        <dbReference type="Proteomes" id="UP000548423"/>
    </source>
</evidence>
<proteinExistence type="inferred from homology"/>
<sequence length="342" mass="39611">MSLISIVVPVYNVEQYIKRCIDSLIHQTYKDIEILLVNDGSTDRSGIICEDYAQKDKRIKIIHKVNGGLTSARLAGFKVARGEYIAFVDSDDWVSRDMYKRLYNKIIEDAADICMCSYSTVVDNVKYAKSIPVKPGVYKTDQIREDILVKMAGRKNWVEEDYLTGFITLKLYKKTLIKEDWFFSEREFFAEDILFNLHAISTAKCVTVINENLYYYFYNSASLSNVYRNKKWDQLLKLNRYCRQFFQAQGLFDTAKLRLDNALIGAVLGSIDNEAKKNNTKSFFRKIEEISRIIKTPGVIDAVNMQLSDDNFKRRIYFILIRAKLSGLLLILSTLRMKRIGG</sequence>
<comment type="caution">
    <text evidence="5">The sequence shown here is derived from an EMBL/GenBank/DDBJ whole genome shotgun (WGS) entry which is preliminary data.</text>
</comment>
<feature type="domain" description="Glycosyltransferase 2-like" evidence="4">
    <location>
        <begin position="5"/>
        <end position="132"/>
    </location>
</feature>
<organism evidence="5 6">
    <name type="scientific">Neobacillus niacini</name>
    <dbReference type="NCBI Taxonomy" id="86668"/>
    <lineage>
        <taxon>Bacteria</taxon>
        <taxon>Bacillati</taxon>
        <taxon>Bacillota</taxon>
        <taxon>Bacilli</taxon>
        <taxon>Bacillales</taxon>
        <taxon>Bacillaceae</taxon>
        <taxon>Neobacillus</taxon>
    </lineage>
</organism>
<dbReference type="GO" id="GO:0016757">
    <property type="term" value="F:glycosyltransferase activity"/>
    <property type="evidence" value="ECO:0007669"/>
    <property type="project" value="UniProtKB-KW"/>
</dbReference>
<dbReference type="InterPro" id="IPR029044">
    <property type="entry name" value="Nucleotide-diphossugar_trans"/>
</dbReference>